<gene>
    <name evidence="1" type="ORF">PYS65_02460</name>
</gene>
<proteinExistence type="predicted"/>
<evidence type="ECO:0000313" key="1">
    <source>
        <dbReference type="EMBL" id="WGD39112.1"/>
    </source>
</evidence>
<organism evidence="1 2">
    <name type="scientific">Streptomyces cathayae</name>
    <dbReference type="NCBI Taxonomy" id="3031124"/>
    <lineage>
        <taxon>Bacteria</taxon>
        <taxon>Bacillati</taxon>
        <taxon>Actinomycetota</taxon>
        <taxon>Actinomycetes</taxon>
        <taxon>Kitasatosporales</taxon>
        <taxon>Streptomycetaceae</taxon>
        <taxon>Streptomyces</taxon>
    </lineage>
</organism>
<protein>
    <recommendedName>
        <fullName evidence="3">Secreted protein</fullName>
    </recommendedName>
</protein>
<dbReference type="Proteomes" id="UP001216440">
    <property type="component" value="Chromosome"/>
</dbReference>
<sequence>MEILVLVVLLALATAGRADDVPHLTTAALVGADTSHRVPTPAAQVSADADSGTVRTGLSRIPRDFAIAWRAFLRPSPP</sequence>
<name>A0ABY8JYL2_9ACTN</name>
<accession>A0ABY8JYL2</accession>
<reference evidence="1 2" key="1">
    <citation type="submission" date="2023-03" db="EMBL/GenBank/DDBJ databases">
        <authorList>
            <person name="Mo P."/>
        </authorList>
    </citation>
    <scope>NUCLEOTIDE SEQUENCE [LARGE SCALE GENOMIC DNA]</scope>
    <source>
        <strain evidence="1 2">HUAS 5</strain>
    </source>
</reference>
<dbReference type="RefSeq" id="WP_279332041.1">
    <property type="nucleotide sequence ID" value="NZ_CP121682.1"/>
</dbReference>
<keyword evidence="2" id="KW-1185">Reference proteome</keyword>
<evidence type="ECO:0000313" key="2">
    <source>
        <dbReference type="Proteomes" id="UP001216440"/>
    </source>
</evidence>
<dbReference type="EMBL" id="CP121682">
    <property type="protein sequence ID" value="WGD39112.1"/>
    <property type="molecule type" value="Genomic_DNA"/>
</dbReference>
<evidence type="ECO:0008006" key="3">
    <source>
        <dbReference type="Google" id="ProtNLM"/>
    </source>
</evidence>